<dbReference type="AlphaFoldDB" id="A0A6P5LUW4"/>
<protein>
    <submittedName>
        <fullName evidence="2">Splicing factor 3B subunit 5-like</fullName>
    </submittedName>
</protein>
<dbReference type="InParanoid" id="A0A6P5LUW4"/>
<reference evidence="2" key="1">
    <citation type="submission" date="2025-08" db="UniProtKB">
        <authorList>
            <consortium name="RefSeq"/>
        </authorList>
    </citation>
    <scope>IDENTIFICATION</scope>
    <source>
        <tissue evidence="2">Spleen</tissue>
    </source>
</reference>
<name>A0A6P5LUW4_PHACI</name>
<evidence type="ECO:0000313" key="1">
    <source>
        <dbReference type="Proteomes" id="UP000515140"/>
    </source>
</evidence>
<organism evidence="1 2">
    <name type="scientific">Phascolarctos cinereus</name>
    <name type="common">Koala</name>
    <dbReference type="NCBI Taxonomy" id="38626"/>
    <lineage>
        <taxon>Eukaryota</taxon>
        <taxon>Metazoa</taxon>
        <taxon>Chordata</taxon>
        <taxon>Craniata</taxon>
        <taxon>Vertebrata</taxon>
        <taxon>Euteleostomi</taxon>
        <taxon>Mammalia</taxon>
        <taxon>Metatheria</taxon>
        <taxon>Diprotodontia</taxon>
        <taxon>Phascolarctidae</taxon>
        <taxon>Phascolarctos</taxon>
    </lineage>
</organism>
<gene>
    <name evidence="2" type="primary">LOC110220399</name>
</gene>
<dbReference type="GO" id="GO:0071011">
    <property type="term" value="C:precatalytic spliceosome"/>
    <property type="evidence" value="ECO:0007669"/>
    <property type="project" value="TreeGrafter"/>
</dbReference>
<evidence type="ECO:0000313" key="2">
    <source>
        <dbReference type="RefSeq" id="XP_020860079.1"/>
    </source>
</evidence>
<dbReference type="PANTHER" id="PTHR20978">
    <property type="entry name" value="SPLICING FACTOR 3B SUBUNIT 5"/>
    <property type="match status" value="1"/>
</dbReference>
<proteinExistence type="predicted"/>
<dbReference type="RefSeq" id="XP_020860079.1">
    <property type="nucleotide sequence ID" value="XM_021004420.1"/>
</dbReference>
<dbReference type="GO" id="GO:0005686">
    <property type="term" value="C:U2 snRNP"/>
    <property type="evidence" value="ECO:0007669"/>
    <property type="project" value="TreeGrafter"/>
</dbReference>
<dbReference type="GeneID" id="110220399"/>
<keyword evidence="1" id="KW-1185">Reference proteome</keyword>
<dbReference type="GO" id="GO:0000398">
    <property type="term" value="P:mRNA splicing, via spliceosome"/>
    <property type="evidence" value="ECO:0007669"/>
    <property type="project" value="TreeGrafter"/>
</dbReference>
<accession>A0A6P5LUW4</accession>
<dbReference type="KEGG" id="pcw:110220399"/>
<dbReference type="InterPro" id="IPR009846">
    <property type="entry name" value="SF3b5/RDS3-10"/>
</dbReference>
<dbReference type="Pfam" id="PF07189">
    <property type="entry name" value="SF3b10"/>
    <property type="match status" value="1"/>
</dbReference>
<dbReference type="PANTHER" id="PTHR20978:SF0">
    <property type="entry name" value="SPLICING FACTOR 3B SUBUNIT 5"/>
    <property type="match status" value="1"/>
</dbReference>
<sequence>MNIKGRKVNNGYKKRKNLEVAMRSKEYSKCLALTSESRKMDEGTANTEKSGQGSCVIRKKPNFMNGTGPGLGTLTDRYTIHSQLEHLPSKYISTGHADTTKWEWPVNQHCHLYCSCGGHFDLLNYFAIPENESKAHMHFNLMKLLQLCGPQAKKPEEN</sequence>
<dbReference type="Proteomes" id="UP000515140">
    <property type="component" value="Unplaced"/>
</dbReference>